<dbReference type="PANTHER" id="PTHR42852:SF6">
    <property type="entry name" value="THIOL:DISULFIDE INTERCHANGE PROTEIN DSBE"/>
    <property type="match status" value="1"/>
</dbReference>
<keyword evidence="4" id="KW-0676">Redox-active center</keyword>
<feature type="compositionally biased region" description="Polar residues" evidence="5">
    <location>
        <begin position="1"/>
        <end position="11"/>
    </location>
</feature>
<dbReference type="InterPro" id="IPR050553">
    <property type="entry name" value="Thioredoxin_ResA/DsbE_sf"/>
</dbReference>
<dbReference type="EMBL" id="JABKKJ010000022">
    <property type="protein sequence ID" value="NPE25946.1"/>
    <property type="molecule type" value="Genomic_DNA"/>
</dbReference>
<feature type="compositionally biased region" description="Polar residues" evidence="5">
    <location>
        <begin position="19"/>
        <end position="30"/>
    </location>
</feature>
<feature type="domain" description="Thioredoxin" evidence="6">
    <location>
        <begin position="24"/>
        <end position="165"/>
    </location>
</feature>
<evidence type="ECO:0000313" key="7">
    <source>
        <dbReference type="EMBL" id="NPE25946.1"/>
    </source>
</evidence>
<evidence type="ECO:0000256" key="1">
    <source>
        <dbReference type="ARBA" id="ARBA00004196"/>
    </source>
</evidence>
<evidence type="ECO:0000256" key="3">
    <source>
        <dbReference type="ARBA" id="ARBA00023157"/>
    </source>
</evidence>
<evidence type="ECO:0000313" key="8">
    <source>
        <dbReference type="Proteomes" id="UP000820977"/>
    </source>
</evidence>
<evidence type="ECO:0000256" key="2">
    <source>
        <dbReference type="ARBA" id="ARBA00022748"/>
    </source>
</evidence>
<dbReference type="InterPro" id="IPR013740">
    <property type="entry name" value="Redoxin"/>
</dbReference>
<name>A0ABX2B3H0_9BACT</name>
<dbReference type="InterPro" id="IPR036249">
    <property type="entry name" value="Thioredoxin-like_sf"/>
</dbReference>
<evidence type="ECO:0000256" key="5">
    <source>
        <dbReference type="SAM" id="MobiDB-lite"/>
    </source>
</evidence>
<keyword evidence="3" id="KW-1015">Disulfide bond</keyword>
<evidence type="ECO:0000259" key="6">
    <source>
        <dbReference type="PROSITE" id="PS51352"/>
    </source>
</evidence>
<dbReference type="Pfam" id="PF08534">
    <property type="entry name" value="Redoxin"/>
    <property type="match status" value="1"/>
</dbReference>
<comment type="caution">
    <text evidence="7">The sequence shown here is derived from an EMBL/GenBank/DDBJ whole genome shotgun (WGS) entry which is preliminary data.</text>
</comment>
<dbReference type="PROSITE" id="PS51352">
    <property type="entry name" value="THIOREDOXIN_2"/>
    <property type="match status" value="1"/>
</dbReference>
<protein>
    <submittedName>
        <fullName evidence="7">TlpA family protein disulfide reductase</fullName>
    </submittedName>
</protein>
<dbReference type="PANTHER" id="PTHR42852">
    <property type="entry name" value="THIOL:DISULFIDE INTERCHANGE PROTEIN DSBE"/>
    <property type="match status" value="1"/>
</dbReference>
<keyword evidence="8" id="KW-1185">Reference proteome</keyword>
<reference evidence="7 8" key="1">
    <citation type="submission" date="2020-05" db="EMBL/GenBank/DDBJ databases">
        <title>Distinct polysaccharide utilization as determinants for interspecies competition between intestinal Prevotella spp.</title>
        <authorList>
            <person name="Galvez E.J.C."/>
            <person name="Iljazovic A."/>
            <person name="Strowig T."/>
        </authorList>
    </citation>
    <scope>NUCLEOTIDE SEQUENCE [LARGE SCALE GENOMIC DNA]</scope>
    <source>
        <strain evidence="7 8">PCHR</strain>
    </source>
</reference>
<dbReference type="InterPro" id="IPR013766">
    <property type="entry name" value="Thioredoxin_domain"/>
</dbReference>
<sequence length="165" mass="18302">MLVACRSNSQKPEMPAAPSQVQTEEASTSIPDFRMNDIDGNEVSALEEAAKHKITVIDFWASWCGPCLREMPEVVGMYNKYKDKGLGIIGVSLDKDATSWKEAVKRMGMKWVQVSDLQGWDNAAAQMFGVQSIPFTVIIDREGKLIDAGLRGSELEQRVGEILEH</sequence>
<evidence type="ECO:0000256" key="4">
    <source>
        <dbReference type="ARBA" id="ARBA00023284"/>
    </source>
</evidence>
<keyword evidence="2" id="KW-0201">Cytochrome c-type biogenesis</keyword>
<dbReference type="InterPro" id="IPR017937">
    <property type="entry name" value="Thioredoxin_CS"/>
</dbReference>
<dbReference type="Gene3D" id="3.40.30.10">
    <property type="entry name" value="Glutaredoxin"/>
    <property type="match status" value="1"/>
</dbReference>
<accession>A0ABX2B3H0</accession>
<dbReference type="SUPFAM" id="SSF52833">
    <property type="entry name" value="Thioredoxin-like"/>
    <property type="match status" value="1"/>
</dbReference>
<comment type="subcellular location">
    <subcellularLocation>
        <location evidence="1">Cell envelope</location>
    </subcellularLocation>
</comment>
<organism evidence="7 8">
    <name type="scientific">Xylanibacter caecicola</name>
    <dbReference type="NCBI Taxonomy" id="2736294"/>
    <lineage>
        <taxon>Bacteria</taxon>
        <taxon>Pseudomonadati</taxon>
        <taxon>Bacteroidota</taxon>
        <taxon>Bacteroidia</taxon>
        <taxon>Bacteroidales</taxon>
        <taxon>Prevotellaceae</taxon>
        <taxon>Xylanibacter</taxon>
    </lineage>
</organism>
<dbReference type="Proteomes" id="UP000820977">
    <property type="component" value="Unassembled WGS sequence"/>
</dbReference>
<dbReference type="CDD" id="cd02966">
    <property type="entry name" value="TlpA_like_family"/>
    <property type="match status" value="1"/>
</dbReference>
<dbReference type="PROSITE" id="PS00194">
    <property type="entry name" value="THIOREDOXIN_1"/>
    <property type="match status" value="1"/>
</dbReference>
<proteinExistence type="predicted"/>
<feature type="region of interest" description="Disordered" evidence="5">
    <location>
        <begin position="1"/>
        <end position="34"/>
    </location>
</feature>
<gene>
    <name evidence="7" type="ORF">HPS54_10535</name>
</gene>